<dbReference type="Gene3D" id="3.40.50.150">
    <property type="entry name" value="Vaccinia Virus protein VP39"/>
    <property type="match status" value="1"/>
</dbReference>
<reference evidence="2 3" key="1">
    <citation type="submission" date="2019-10" db="EMBL/GenBank/DDBJ databases">
        <title>Nocardia macrotermitis sp. nov. and Nocardia aurantia sp. nov., isolated from the gut of fungus growing-termite Macrotermes natalensis.</title>
        <authorList>
            <person name="Benndorf R."/>
            <person name="Schwitalla J."/>
            <person name="Martin K."/>
            <person name="De Beer W."/>
            <person name="Kaster A.-K."/>
            <person name="Vollmers J."/>
            <person name="Poulsen M."/>
            <person name="Beemelmanns C."/>
        </authorList>
    </citation>
    <scope>NUCLEOTIDE SEQUENCE [LARGE SCALE GENOMIC DNA]</scope>
    <source>
        <strain evidence="2 3">RB20</strain>
    </source>
</reference>
<keyword evidence="3" id="KW-1185">Reference proteome</keyword>
<proteinExistence type="predicted"/>
<evidence type="ECO:0008006" key="4">
    <source>
        <dbReference type="Google" id="ProtNLM"/>
    </source>
</evidence>
<evidence type="ECO:0000313" key="3">
    <source>
        <dbReference type="Proteomes" id="UP000438448"/>
    </source>
</evidence>
<protein>
    <recommendedName>
        <fullName evidence="4">Methyltransferase domain-containing protein</fullName>
    </recommendedName>
</protein>
<evidence type="ECO:0000313" key="2">
    <source>
        <dbReference type="EMBL" id="MQY19528.1"/>
    </source>
</evidence>
<accession>A0A7K0D1G0</accession>
<feature type="compositionally biased region" description="Basic and acidic residues" evidence="1">
    <location>
        <begin position="114"/>
        <end position="131"/>
    </location>
</feature>
<gene>
    <name evidence="2" type="ORF">NRB20_26180</name>
</gene>
<dbReference type="InterPro" id="IPR029063">
    <property type="entry name" value="SAM-dependent_MTases_sf"/>
</dbReference>
<sequence>MDRHATLMAHHPCQPHDYLPAAGHDILLPAFDLLSRVLGTPALHDRLIAQADLQPGHRVIEIGCGTGNLAIKTIRAQPAAEVIGSDPDAEFDRVLSALMLHHLPTDISLGTDTTDSHYKDAARHSLKKSDEQLPALSGPALEASSTSRHEHSSAQRHRSDARLSARAGRTRDGDQAASGTAAGSPAIACLTSVLRSACTRRIRPMRSLRRTAASSTASPLLSVPEYTRR</sequence>
<dbReference type="AlphaFoldDB" id="A0A7K0D1G0"/>
<dbReference type="SUPFAM" id="SSF53335">
    <property type="entry name" value="S-adenosyl-L-methionine-dependent methyltransferases"/>
    <property type="match status" value="1"/>
</dbReference>
<feature type="region of interest" description="Disordered" evidence="1">
    <location>
        <begin position="209"/>
        <end position="229"/>
    </location>
</feature>
<dbReference type="EMBL" id="WEGK01000004">
    <property type="protein sequence ID" value="MQY19528.1"/>
    <property type="molecule type" value="Genomic_DNA"/>
</dbReference>
<comment type="caution">
    <text evidence="2">The sequence shown here is derived from an EMBL/GenBank/DDBJ whole genome shotgun (WGS) entry which is preliminary data.</text>
</comment>
<feature type="compositionally biased region" description="Basic and acidic residues" evidence="1">
    <location>
        <begin position="147"/>
        <end position="174"/>
    </location>
</feature>
<organism evidence="2 3">
    <name type="scientific">Nocardia macrotermitis</name>
    <dbReference type="NCBI Taxonomy" id="2585198"/>
    <lineage>
        <taxon>Bacteria</taxon>
        <taxon>Bacillati</taxon>
        <taxon>Actinomycetota</taxon>
        <taxon>Actinomycetes</taxon>
        <taxon>Mycobacteriales</taxon>
        <taxon>Nocardiaceae</taxon>
        <taxon>Nocardia</taxon>
    </lineage>
</organism>
<feature type="compositionally biased region" description="Low complexity" evidence="1">
    <location>
        <begin position="210"/>
        <end position="222"/>
    </location>
</feature>
<dbReference type="Proteomes" id="UP000438448">
    <property type="component" value="Unassembled WGS sequence"/>
</dbReference>
<name>A0A7K0D1G0_9NOCA</name>
<evidence type="ECO:0000256" key="1">
    <source>
        <dbReference type="SAM" id="MobiDB-lite"/>
    </source>
</evidence>
<feature type="region of interest" description="Disordered" evidence="1">
    <location>
        <begin position="109"/>
        <end position="182"/>
    </location>
</feature>